<dbReference type="SUPFAM" id="SSF46689">
    <property type="entry name" value="Homeodomain-like"/>
    <property type="match status" value="1"/>
</dbReference>
<keyword evidence="1" id="KW-0678">Repressor</keyword>
<proteinExistence type="predicted"/>
<dbReference type="Gene3D" id="1.10.357.10">
    <property type="entry name" value="Tetracycline Repressor, domain 2"/>
    <property type="match status" value="1"/>
</dbReference>
<name>A0A3B0RQR7_9ZZZZ</name>
<organism evidence="6">
    <name type="scientific">hydrothermal vent metagenome</name>
    <dbReference type="NCBI Taxonomy" id="652676"/>
    <lineage>
        <taxon>unclassified sequences</taxon>
        <taxon>metagenomes</taxon>
        <taxon>ecological metagenomes</taxon>
    </lineage>
</organism>
<dbReference type="InterPro" id="IPR009057">
    <property type="entry name" value="Homeodomain-like_sf"/>
</dbReference>
<dbReference type="InterPro" id="IPR041490">
    <property type="entry name" value="KstR2_TetR_C"/>
</dbReference>
<evidence type="ECO:0000259" key="5">
    <source>
        <dbReference type="PROSITE" id="PS50977"/>
    </source>
</evidence>
<gene>
    <name evidence="6" type="ORF">MNBD_ALPHA02-1585</name>
</gene>
<keyword evidence="3" id="KW-0238">DNA-binding</keyword>
<dbReference type="Pfam" id="PF17932">
    <property type="entry name" value="TetR_C_24"/>
    <property type="match status" value="1"/>
</dbReference>
<dbReference type="GO" id="GO:0000976">
    <property type="term" value="F:transcription cis-regulatory region binding"/>
    <property type="evidence" value="ECO:0007669"/>
    <property type="project" value="TreeGrafter"/>
</dbReference>
<accession>A0A3B0RQR7</accession>
<dbReference type="AlphaFoldDB" id="A0A3B0RQR7"/>
<evidence type="ECO:0000256" key="1">
    <source>
        <dbReference type="ARBA" id="ARBA00022491"/>
    </source>
</evidence>
<dbReference type="InterPro" id="IPR036271">
    <property type="entry name" value="Tet_transcr_reg_TetR-rel_C_sf"/>
</dbReference>
<evidence type="ECO:0000256" key="3">
    <source>
        <dbReference type="ARBA" id="ARBA00023125"/>
    </source>
</evidence>
<evidence type="ECO:0000256" key="2">
    <source>
        <dbReference type="ARBA" id="ARBA00023015"/>
    </source>
</evidence>
<dbReference type="PROSITE" id="PS50977">
    <property type="entry name" value="HTH_TETR_2"/>
    <property type="match status" value="1"/>
</dbReference>
<sequence>MTRKFKRRELILAQASQLFMEKGFAATSLEDIAEAVGIRRESLYYYYPGKYDLLYDIIEPQIAKVMTGFEKVIGQDTDIRTTIERGIENHLNYFNADYLHMAMAVRKNSRDEVEQKFAHLRRLFKNYENLWLILLTTAQKERHLQGHIPPKMLAYSILGLCNSLSSWYMPDGEMSLDQIARHYSRIILDGIAPA</sequence>
<reference evidence="6" key="1">
    <citation type="submission" date="2018-06" db="EMBL/GenBank/DDBJ databases">
        <authorList>
            <person name="Zhirakovskaya E."/>
        </authorList>
    </citation>
    <scope>NUCLEOTIDE SEQUENCE</scope>
</reference>
<dbReference type="SUPFAM" id="SSF48498">
    <property type="entry name" value="Tetracyclin repressor-like, C-terminal domain"/>
    <property type="match status" value="1"/>
</dbReference>
<dbReference type="InterPro" id="IPR050109">
    <property type="entry name" value="HTH-type_TetR-like_transc_reg"/>
</dbReference>
<dbReference type="Pfam" id="PF00440">
    <property type="entry name" value="TetR_N"/>
    <property type="match status" value="1"/>
</dbReference>
<dbReference type="EMBL" id="UOED01000059">
    <property type="protein sequence ID" value="VAV90598.1"/>
    <property type="molecule type" value="Genomic_DNA"/>
</dbReference>
<dbReference type="Gene3D" id="1.10.10.60">
    <property type="entry name" value="Homeodomain-like"/>
    <property type="match status" value="1"/>
</dbReference>
<dbReference type="PANTHER" id="PTHR30055:SF175">
    <property type="entry name" value="HTH-TYPE TRANSCRIPTIONAL REPRESSOR KSTR2"/>
    <property type="match status" value="1"/>
</dbReference>
<dbReference type="GO" id="GO:0003700">
    <property type="term" value="F:DNA-binding transcription factor activity"/>
    <property type="evidence" value="ECO:0007669"/>
    <property type="project" value="TreeGrafter"/>
</dbReference>
<evidence type="ECO:0000313" key="6">
    <source>
        <dbReference type="EMBL" id="VAV90598.1"/>
    </source>
</evidence>
<feature type="domain" description="HTH tetR-type" evidence="5">
    <location>
        <begin position="5"/>
        <end position="65"/>
    </location>
</feature>
<dbReference type="PANTHER" id="PTHR30055">
    <property type="entry name" value="HTH-TYPE TRANSCRIPTIONAL REGULATOR RUTR"/>
    <property type="match status" value="1"/>
</dbReference>
<dbReference type="InterPro" id="IPR001647">
    <property type="entry name" value="HTH_TetR"/>
</dbReference>
<keyword evidence="2" id="KW-0805">Transcription regulation</keyword>
<protein>
    <recommendedName>
        <fullName evidence="5">HTH tetR-type domain-containing protein</fullName>
    </recommendedName>
</protein>
<keyword evidence="4" id="KW-0804">Transcription</keyword>
<evidence type="ECO:0000256" key="4">
    <source>
        <dbReference type="ARBA" id="ARBA00023163"/>
    </source>
</evidence>
<dbReference type="PRINTS" id="PR00455">
    <property type="entry name" value="HTHTETR"/>
</dbReference>